<dbReference type="Proteomes" id="UP000318138">
    <property type="component" value="Plasmid unnamed1"/>
</dbReference>
<geneLocation type="plasmid" evidence="2 3">
    <name>unnamed1</name>
</geneLocation>
<name>A0A856M8S4_9BACI</name>
<organism evidence="2 3">
    <name type="scientific">Paenalkalicoccus suaedae</name>
    <dbReference type="NCBI Taxonomy" id="2592382"/>
    <lineage>
        <taxon>Bacteria</taxon>
        <taxon>Bacillati</taxon>
        <taxon>Bacillota</taxon>
        <taxon>Bacilli</taxon>
        <taxon>Bacillales</taxon>
        <taxon>Bacillaceae</taxon>
        <taxon>Paenalkalicoccus</taxon>
    </lineage>
</organism>
<accession>A0A856M8S4</accession>
<protein>
    <submittedName>
        <fullName evidence="2">Uncharacterized protein</fullName>
    </submittedName>
</protein>
<evidence type="ECO:0000256" key="1">
    <source>
        <dbReference type="SAM" id="Phobius"/>
    </source>
</evidence>
<dbReference type="EMBL" id="CP041370">
    <property type="protein sequence ID" value="QDK92239.1"/>
    <property type="molecule type" value="Genomic_DNA"/>
</dbReference>
<keyword evidence="3" id="KW-1185">Reference proteome</keyword>
<dbReference type="KEGG" id="psua:FLK61_00040"/>
<keyword evidence="1" id="KW-1133">Transmembrane helix</keyword>
<dbReference type="GeneID" id="39574317"/>
<proteinExistence type="predicted"/>
<dbReference type="RefSeq" id="WP_013603197.1">
    <property type="nucleotide sequence ID" value="NZ_CP041370.1"/>
</dbReference>
<feature type="transmembrane region" description="Helical" evidence="1">
    <location>
        <begin position="12"/>
        <end position="31"/>
    </location>
</feature>
<sequence>MGYQDKGIDVRFLIFLLNVGYIVLGIDSVQYYSKASLIMFCVLVACNLSMLFFYGVYLREQRRDDLCIVKKELSRHLKKDVDEIEFENHHKIGHRLYGIEADGVLYRVLVKEKAEIVKGN</sequence>
<gene>
    <name evidence="2" type="ORF">FLK61_00040</name>
</gene>
<evidence type="ECO:0000313" key="2">
    <source>
        <dbReference type="EMBL" id="QDK92239.1"/>
    </source>
</evidence>
<dbReference type="AlphaFoldDB" id="A0A856M8S4"/>
<keyword evidence="2" id="KW-0614">Plasmid</keyword>
<evidence type="ECO:0000313" key="3">
    <source>
        <dbReference type="Proteomes" id="UP000318138"/>
    </source>
</evidence>
<reference evidence="2 3" key="1">
    <citation type="submission" date="2019-07" db="EMBL/GenBank/DDBJ databases">
        <title>Bacillus alkalisoli sp. nov. isolated from saline soil.</title>
        <authorList>
            <person name="Sun J.-Q."/>
            <person name="Xu L."/>
        </authorList>
    </citation>
    <scope>NUCLEOTIDE SEQUENCE [LARGE SCALE GENOMIC DNA]</scope>
    <source>
        <strain evidence="2 3">M4U3P1</strain>
        <plasmid evidence="2 3">unnamed1</plasmid>
    </source>
</reference>
<feature type="transmembrane region" description="Helical" evidence="1">
    <location>
        <begin position="37"/>
        <end position="57"/>
    </location>
</feature>
<keyword evidence="1" id="KW-0472">Membrane</keyword>
<keyword evidence="1" id="KW-0812">Transmembrane</keyword>